<accession>U2ZCY6</accession>
<dbReference type="InterPro" id="IPR036736">
    <property type="entry name" value="ACP-like_sf"/>
</dbReference>
<dbReference type="InterPro" id="IPR045851">
    <property type="entry name" value="AMP-bd_C_sf"/>
</dbReference>
<dbReference type="SUPFAM" id="SSF56801">
    <property type="entry name" value="Acetyl-CoA synthetase-like"/>
    <property type="match status" value="1"/>
</dbReference>
<reference evidence="5 6" key="1">
    <citation type="submission" date="2013-09" db="EMBL/GenBank/DDBJ databases">
        <title>Whole genome shotgun sequence of Vibrio proteolyticus NBRC 13287.</title>
        <authorList>
            <person name="Isaki S."/>
            <person name="Hosoyama A."/>
            <person name="Numata M."/>
            <person name="Hashimoto M."/>
            <person name="Hosoyama Y."/>
            <person name="Tsuchikane K."/>
            <person name="Noguchi M."/>
            <person name="Hirakata S."/>
            <person name="Ichikawa N."/>
            <person name="Ohji S."/>
            <person name="Yamazoe A."/>
            <person name="Fujita N."/>
        </authorList>
    </citation>
    <scope>NUCLEOTIDE SEQUENCE [LARGE SCALE GENOMIC DNA]</scope>
    <source>
        <strain evidence="5 6">NBRC 13287</strain>
    </source>
</reference>
<keyword evidence="6" id="KW-1185">Reference proteome</keyword>
<name>U2ZCY6_VIBPR</name>
<comment type="cofactor">
    <cofactor evidence="1">
        <name>pantetheine 4'-phosphate</name>
        <dbReference type="ChEBI" id="CHEBI:47942"/>
    </cofactor>
</comment>
<dbReference type="SMART" id="SM00824">
    <property type="entry name" value="PKS_TE"/>
    <property type="match status" value="1"/>
</dbReference>
<evidence type="ECO:0000256" key="1">
    <source>
        <dbReference type="ARBA" id="ARBA00001957"/>
    </source>
</evidence>
<dbReference type="Gene3D" id="3.30.559.30">
    <property type="entry name" value="Nonribosomal peptide synthetase, condensation domain"/>
    <property type="match status" value="2"/>
</dbReference>
<dbReference type="InterPro" id="IPR010071">
    <property type="entry name" value="AA_adenyl_dom"/>
</dbReference>
<keyword evidence="3" id="KW-0597">Phosphoprotein</keyword>
<dbReference type="PROSITE" id="PS00455">
    <property type="entry name" value="AMP_BINDING"/>
    <property type="match status" value="1"/>
</dbReference>
<dbReference type="InterPro" id="IPR006162">
    <property type="entry name" value="Ppantetheine_attach_site"/>
</dbReference>
<dbReference type="CDD" id="cd19531">
    <property type="entry name" value="LCL_NRPS-like"/>
    <property type="match status" value="1"/>
</dbReference>
<dbReference type="InterPro" id="IPR009081">
    <property type="entry name" value="PP-bd_ACP"/>
</dbReference>
<dbReference type="Gene3D" id="3.40.50.980">
    <property type="match status" value="2"/>
</dbReference>
<dbReference type="InterPro" id="IPR000873">
    <property type="entry name" value="AMP-dep_synth/lig_dom"/>
</dbReference>
<gene>
    <name evidence="5" type="ORF">VPR01S_01_03590</name>
</gene>
<protein>
    <submittedName>
        <fullName evidence="5">Putative non-ribosomal peptide synthetase</fullName>
    </submittedName>
</protein>
<dbReference type="InterPro" id="IPR029058">
    <property type="entry name" value="AB_hydrolase_fold"/>
</dbReference>
<evidence type="ECO:0000256" key="3">
    <source>
        <dbReference type="ARBA" id="ARBA00022553"/>
    </source>
</evidence>
<dbReference type="Pfam" id="PF00668">
    <property type="entry name" value="Condensation"/>
    <property type="match status" value="2"/>
</dbReference>
<comment type="caution">
    <text evidence="5">The sequence shown here is derived from an EMBL/GenBank/DDBJ whole genome shotgun (WGS) entry which is preliminary data.</text>
</comment>
<dbReference type="STRING" id="1219065.VPR01S_01_03590"/>
<dbReference type="CDD" id="cd17649">
    <property type="entry name" value="A_NRPS_PvdJ-like"/>
    <property type="match status" value="1"/>
</dbReference>
<dbReference type="InterPro" id="IPR020802">
    <property type="entry name" value="TesA-like"/>
</dbReference>
<dbReference type="FunFam" id="3.30.300.30:FF:000010">
    <property type="entry name" value="Enterobactin synthetase component F"/>
    <property type="match status" value="1"/>
</dbReference>
<dbReference type="NCBIfam" id="TIGR01733">
    <property type="entry name" value="AA-adenyl-dom"/>
    <property type="match status" value="1"/>
</dbReference>
<keyword evidence="2" id="KW-0596">Phosphopantetheine</keyword>
<dbReference type="Pfam" id="PF00975">
    <property type="entry name" value="Thioesterase"/>
    <property type="match status" value="1"/>
</dbReference>
<dbReference type="GO" id="GO:0003824">
    <property type="term" value="F:catalytic activity"/>
    <property type="evidence" value="ECO:0007669"/>
    <property type="project" value="InterPro"/>
</dbReference>
<dbReference type="PROSITE" id="PS00012">
    <property type="entry name" value="PHOSPHOPANTETHEINE"/>
    <property type="match status" value="1"/>
</dbReference>
<dbReference type="SUPFAM" id="SSF53474">
    <property type="entry name" value="alpha/beta-Hydrolases"/>
    <property type="match status" value="1"/>
</dbReference>
<dbReference type="SUPFAM" id="SSF47336">
    <property type="entry name" value="ACP-like"/>
    <property type="match status" value="1"/>
</dbReference>
<dbReference type="InterPro" id="IPR020845">
    <property type="entry name" value="AMP-binding_CS"/>
</dbReference>
<evidence type="ECO:0000313" key="6">
    <source>
        <dbReference type="Proteomes" id="UP000016570"/>
    </source>
</evidence>
<dbReference type="Gene3D" id="1.10.1200.10">
    <property type="entry name" value="ACP-like"/>
    <property type="match status" value="1"/>
</dbReference>
<dbReference type="InterPro" id="IPR023213">
    <property type="entry name" value="CAT-like_dom_sf"/>
</dbReference>
<dbReference type="PANTHER" id="PTHR45398:SF1">
    <property type="entry name" value="ENZYME, PUTATIVE (JCVI)-RELATED"/>
    <property type="match status" value="1"/>
</dbReference>
<dbReference type="Gene3D" id="2.30.38.10">
    <property type="entry name" value="Luciferase, Domain 3"/>
    <property type="match status" value="1"/>
</dbReference>
<dbReference type="InterPro" id="IPR001031">
    <property type="entry name" value="Thioesterase"/>
</dbReference>
<dbReference type="SUPFAM" id="SSF52777">
    <property type="entry name" value="CoA-dependent acyltransferases"/>
    <property type="match status" value="4"/>
</dbReference>
<dbReference type="Pfam" id="PF00501">
    <property type="entry name" value="AMP-binding"/>
    <property type="match status" value="1"/>
</dbReference>
<dbReference type="Pfam" id="PF00550">
    <property type="entry name" value="PP-binding"/>
    <property type="match status" value="1"/>
</dbReference>
<evidence type="ECO:0000256" key="2">
    <source>
        <dbReference type="ARBA" id="ARBA00022450"/>
    </source>
</evidence>
<proteinExistence type="predicted"/>
<dbReference type="Gene3D" id="3.30.300.30">
    <property type="match status" value="1"/>
</dbReference>
<organism evidence="5 6">
    <name type="scientific">Vibrio proteolyticus NBRC 13287</name>
    <dbReference type="NCBI Taxonomy" id="1219065"/>
    <lineage>
        <taxon>Bacteria</taxon>
        <taxon>Pseudomonadati</taxon>
        <taxon>Pseudomonadota</taxon>
        <taxon>Gammaproteobacteria</taxon>
        <taxon>Vibrionales</taxon>
        <taxon>Vibrionaceae</taxon>
        <taxon>Vibrio</taxon>
    </lineage>
</organism>
<dbReference type="eggNOG" id="COG1020">
    <property type="taxonomic scope" value="Bacteria"/>
</dbReference>
<feature type="domain" description="Carrier" evidence="4">
    <location>
        <begin position="1011"/>
        <end position="1085"/>
    </location>
</feature>
<dbReference type="RefSeq" id="WP_021703578.1">
    <property type="nucleotide sequence ID" value="NZ_BATJ01000001.1"/>
</dbReference>
<dbReference type="Gene3D" id="3.30.559.10">
    <property type="entry name" value="Chloramphenicol acetyltransferase-like domain"/>
    <property type="match status" value="2"/>
</dbReference>
<sequence>MTAKIDKFALAKRFLQLGEQEQAKFIALLDAKGMNFEKLPIVAADAQRTAPLSPAQRRLWNIYQLDAGNSAYHISGGFELKGELDIARLEQALHQVMDKQHALRTRFIEDEAGEMVQHIERQPIAHVQQVNGQHLTTQELAQLAAEFIRQPFDLAHELPVRMQCIQVGAQSAHLHIVMHHLVSDGWSIGVFMRDLVAAYQGATLTAPDVQYRDFSLWQSALLRAGKGEQDLDYWRRETGATQPEKLFAWQGQVVPNQRREAAQIHHQLDIAERDAVSQMARQLNVTPSSLWLALWQTALHKQTGRSDVSVGMPMANRERGEVSELIGFFVNTMVIAQQMEPSQTLKHVAMSTHAKVLEAQQHQLLPFDQVVEHLVQERIAGETPLFQVLFNHQVSAVGSVQFAPGLHATPLSGQGQFALFDVALDVLETEHGVSLTLTYAKDRIRDGQMKALAAGLITLTNNLAQNLNQTLARLNVLSQPQREQLQQLAQPEGQWRYQSVPTLIDQHATLRPHAIALKQGEQAVTFAELKQRSDMLAAELMRHGVVRDQAVGVLYERGGDMIVAMIAVMKAGGAFLPLDPDYPTQRLAYMLDDAGAHCLLSQSHLNSRWEDISAQLQQHQVEPLWTDKLDDAASVSVLPEILPDQLAYIIYTSGSTGKPKGVAIAHDGISMHVQTIGHQYGMTPQDVELHFASISFDGAVERWTVPLAFGSRLVIRDQTLWSAEQTCQVLQDESVTIACFPPSYVGPLLDWIEQTQPELQVRSWTLGGEAFTRETYDRLQRVVKPPRIINGYGPTETVVTPMIWRAYPHDTLQSAYAPIGQPVGQRRLYVLDNQLSLVAPGEVGELYIGDEVGLARGYLARPDLTAERFVPDPFHREGQRMYRTGDLVRWRDDGVMEYLGRVDQQVKIRGFRIELGEIESLLQQISGVKTCVVAAYQRGSLSQLVGYLYGHGAKECDQKLVLSQLAETLPDYMVPSQLVVLDSLPLTPAGKIDRNALPLPELENHSSHTVPPQGDKEQLIATLWQDLLGLNDVNRDDSFFALGGDSILCLQLVSKLKLAGYSITPKQIFAAPVLKQLAASLQAAREEQERALPTEPFGLMPIQAHFLAQNFAEPNHWNQHVCLELKQEMDLAALQGALGALVSHHPSLRLAFSQTSEGWQQSYQTAVSHEVLWQSDLEDVQEFEAFAHELQTSLDIQAGRLIQAGYARINGQLSRLMIVIHHLAVDGVSWRVLMDDLWRAYQQQLAGQTVSLPANYASLDRAVTQLAKWRESETFSQQSAYWDAHLSTSSDDAPVPAFYRDRTVVNVAMDAKPTSALLQSERLNARLIEALSRVLLQDDGTSLTINLEGHGREESVFGELDLSRMVGWMTSLYPLRVSKNDDAAAITEHLEKVRVDGGISFGSRYLDDSHQEVPADVTFNYLGQYSANQFSHWCQPVVSGSADQSGDNTMLTPLMINVQVVDGKLSAGWEFATSHYTQPQIQTFAHQWLEVLKELTVQEENTPVRADRQLAETLNSYQPEARPVFCVHPVTGRVVGYQKLAQALNGQRTVYGIQSQSFVYPDKFDVSFREMADTYCATIREIQPQGPYTLVGWSLGGALCQEITARLERLGEAVDFVGLLDCYVPGTEIAEDQWQSPQAKAKLIHHLEMLLGELSAEQKETCLAAFDATSADQWPMVFNHWLASHQFDPYMAQSAQQMLYSWAVEQHMRALCHEYCLPSVSTPLTAYWAGEPAQRHTWLCDELRAINTLADSQVFDTDHLGIVQHDAVIAQLKQALVIKSL</sequence>
<dbReference type="PANTHER" id="PTHR45398">
    <property type="match status" value="1"/>
</dbReference>
<dbReference type="PROSITE" id="PS50075">
    <property type="entry name" value="CARRIER"/>
    <property type="match status" value="1"/>
</dbReference>
<evidence type="ECO:0000313" key="5">
    <source>
        <dbReference type="EMBL" id="GAD65586.1"/>
    </source>
</evidence>
<dbReference type="Gene3D" id="3.40.50.1820">
    <property type="entry name" value="alpha/beta hydrolase"/>
    <property type="match status" value="1"/>
</dbReference>
<dbReference type="GO" id="GO:0044550">
    <property type="term" value="P:secondary metabolite biosynthetic process"/>
    <property type="evidence" value="ECO:0007669"/>
    <property type="project" value="UniProtKB-ARBA"/>
</dbReference>
<evidence type="ECO:0000259" key="4">
    <source>
        <dbReference type="PROSITE" id="PS50075"/>
    </source>
</evidence>
<dbReference type="InterPro" id="IPR001242">
    <property type="entry name" value="Condensation_dom"/>
</dbReference>
<dbReference type="EMBL" id="BATJ01000001">
    <property type="protein sequence ID" value="GAD65586.1"/>
    <property type="molecule type" value="Genomic_DNA"/>
</dbReference>
<dbReference type="Proteomes" id="UP000016570">
    <property type="component" value="Unassembled WGS sequence"/>
</dbReference>
<dbReference type="FunFam" id="2.30.38.10:FF:000001">
    <property type="entry name" value="Non-ribosomal peptide synthetase PvdI"/>
    <property type="match status" value="1"/>
</dbReference>
<dbReference type="FunFam" id="3.40.50.980:FF:000001">
    <property type="entry name" value="Non-ribosomal peptide synthetase"/>
    <property type="match status" value="1"/>
</dbReference>